<proteinExistence type="predicted"/>
<sequence length="37" mass="4280">MWDIIVTVTYLTCSTIIMAHQLLNDSQETNIVKIKQD</sequence>
<name>H2EDD3_9VIRU</name>
<accession>H2EDD3</accession>
<reference evidence="1" key="1">
    <citation type="submission" date="2011-10" db="EMBL/GenBank/DDBJ databases">
        <title>Provirophages and transpovirons: unique mobilome of giant viruses.</title>
        <authorList>
            <person name="Desnues C."/>
            <person name="LaScola B."/>
            <person name="Yutin N."/>
            <person name="Fournous G."/>
            <person name="Koonin E."/>
            <person name="Raoult D."/>
        </authorList>
    </citation>
    <scope>NUCLEOTIDE SEQUENCE</scope>
    <source>
        <strain evidence="1">Mv13-mv</strain>
    </source>
</reference>
<dbReference type="EMBL" id="JN885995">
    <property type="protein sequence ID" value="AEX62406.1"/>
    <property type="molecule type" value="Genomic_DNA"/>
</dbReference>
<evidence type="ECO:0000313" key="1">
    <source>
        <dbReference type="EMBL" id="AEX62406.1"/>
    </source>
</evidence>
<gene>
    <name evidence="1" type="ORF">mv_L201</name>
</gene>
<protein>
    <submittedName>
        <fullName evidence="1">Uncharacterized protein</fullName>
    </submittedName>
</protein>
<organism evidence="1">
    <name type="scientific">Moumouvirus sp. 'Monve'</name>
    <dbReference type="NCBI Taxonomy" id="1128131"/>
    <lineage>
        <taxon>Viruses</taxon>
        <taxon>Varidnaviria</taxon>
        <taxon>Bamfordvirae</taxon>
        <taxon>Nucleocytoviricota</taxon>
        <taxon>Megaviricetes</taxon>
        <taxon>Imitervirales</taxon>
        <taxon>Mimiviridae</taxon>
        <taxon>Megamimivirinae</taxon>
        <taxon>Moumouvirus</taxon>
    </lineage>
</organism>